<evidence type="ECO:0000313" key="3">
    <source>
        <dbReference type="Proteomes" id="UP000289691"/>
    </source>
</evidence>
<dbReference type="AlphaFoldDB" id="A0A498KZ04"/>
<dbReference type="GO" id="GO:0009898">
    <property type="term" value="C:cytoplasmic side of plasma membrane"/>
    <property type="evidence" value="ECO:0007669"/>
    <property type="project" value="TreeGrafter"/>
</dbReference>
<dbReference type="PANTHER" id="PTHR43384">
    <property type="entry name" value="SEPTUM SITE-DETERMINING PROTEIN MIND HOMOLOG, CHLOROPLASTIC-RELATED"/>
    <property type="match status" value="1"/>
</dbReference>
<dbReference type="RefSeq" id="WP_129068559.1">
    <property type="nucleotide sequence ID" value="NZ_RDFA01000002.1"/>
</dbReference>
<dbReference type="GO" id="GO:0016887">
    <property type="term" value="F:ATP hydrolysis activity"/>
    <property type="evidence" value="ECO:0007669"/>
    <property type="project" value="TreeGrafter"/>
</dbReference>
<dbReference type="Gene3D" id="3.40.50.300">
    <property type="entry name" value="P-loop containing nucleotide triphosphate hydrolases"/>
    <property type="match status" value="1"/>
</dbReference>
<evidence type="ECO:0000313" key="2">
    <source>
        <dbReference type="EMBL" id="RXK50599.1"/>
    </source>
</evidence>
<dbReference type="Pfam" id="PF01656">
    <property type="entry name" value="CbiA"/>
    <property type="match status" value="1"/>
</dbReference>
<name>A0A498KZ04_9EURY</name>
<dbReference type="InterPro" id="IPR002586">
    <property type="entry name" value="CobQ/CobB/MinD/ParA_Nub-bd_dom"/>
</dbReference>
<proteinExistence type="predicted"/>
<comment type="caution">
    <text evidence="2">The sequence shown here is derived from an EMBL/GenBank/DDBJ whole genome shotgun (WGS) entry which is preliminary data.</text>
</comment>
<evidence type="ECO:0000259" key="1">
    <source>
        <dbReference type="Pfam" id="PF01656"/>
    </source>
</evidence>
<dbReference type="PANTHER" id="PTHR43384:SF10">
    <property type="entry name" value="ATPASE INVOLVED IN CHROMOSOME PARTITIONING, PARA_MIND FAMILY"/>
    <property type="match status" value="1"/>
</dbReference>
<dbReference type="InterPro" id="IPR027417">
    <property type="entry name" value="P-loop_NTPase"/>
</dbReference>
<dbReference type="InterPro" id="IPR050625">
    <property type="entry name" value="ParA/MinD_ATPase"/>
</dbReference>
<keyword evidence="3" id="KW-1185">Reference proteome</keyword>
<dbReference type="EMBL" id="RDFA01000002">
    <property type="protein sequence ID" value="RXK50599.1"/>
    <property type="molecule type" value="Genomic_DNA"/>
</dbReference>
<protein>
    <submittedName>
        <fullName evidence="2">Chromosome partitioning protein ParA</fullName>
    </submittedName>
</protein>
<dbReference type="GO" id="GO:0005829">
    <property type="term" value="C:cytosol"/>
    <property type="evidence" value="ECO:0007669"/>
    <property type="project" value="TreeGrafter"/>
</dbReference>
<feature type="domain" description="CobQ/CobB/MinD/ParA nucleotide binding" evidence="1">
    <location>
        <begin position="3"/>
        <end position="195"/>
    </location>
</feature>
<organism evidence="2 3">
    <name type="scientific">Halorientalis pallida</name>
    <dbReference type="NCBI Taxonomy" id="2479928"/>
    <lineage>
        <taxon>Archaea</taxon>
        <taxon>Methanobacteriati</taxon>
        <taxon>Methanobacteriota</taxon>
        <taxon>Stenosarchaea group</taxon>
        <taxon>Halobacteria</taxon>
        <taxon>Halobacteriales</taxon>
        <taxon>Haloarculaceae</taxon>
        <taxon>Halorientalis</taxon>
    </lineage>
</organism>
<dbReference type="SUPFAM" id="SSF52540">
    <property type="entry name" value="P-loop containing nucleoside triphosphate hydrolases"/>
    <property type="match status" value="1"/>
</dbReference>
<dbReference type="GO" id="GO:0005524">
    <property type="term" value="F:ATP binding"/>
    <property type="evidence" value="ECO:0007669"/>
    <property type="project" value="TreeGrafter"/>
</dbReference>
<dbReference type="OrthoDB" id="204933at2157"/>
<gene>
    <name evidence="2" type="ORF">EAF64_08620</name>
</gene>
<dbReference type="GO" id="GO:0051782">
    <property type="term" value="P:negative regulation of cell division"/>
    <property type="evidence" value="ECO:0007669"/>
    <property type="project" value="TreeGrafter"/>
</dbReference>
<dbReference type="Proteomes" id="UP000289691">
    <property type="component" value="Unassembled WGS sequence"/>
</dbReference>
<accession>A0A498KZ04</accession>
<reference evidence="2 3" key="1">
    <citation type="submission" date="2019-01" db="EMBL/GenBank/DDBJ databases">
        <title>Halorientalis sp. F13-25 a new haloarchaeum isolated from hypersaline water.</title>
        <authorList>
            <person name="Ana D.-V."/>
            <person name="Cristina S.-P."/>
            <person name="Antonio V."/>
        </authorList>
    </citation>
    <scope>NUCLEOTIDE SEQUENCE [LARGE SCALE GENOMIC DNA]</scope>
    <source>
        <strain evidence="2 3">F13-25</strain>
    </source>
</reference>
<sequence length="227" mass="22645">MILAVTGGKGGVGKSTVAYNLAAALDAVVVDADLGMADLPAARGPDLHDVLAGRADPVEAVRERTPVAILPCGRSLAGARATEPTRLVAAVESVAAEYGRVVVDCPAGLGGDVGLGLCAAEACVLVTTPAESAVADAVRARALARELDAGLARIVLNRATDQETADALARELGAPVTTVPESVALADAQDRGRSVLAVAPESTAAARIEALAEGVRTTLRSATNPGG</sequence>